<dbReference type="EMBL" id="FOHZ01000012">
    <property type="protein sequence ID" value="SET56813.1"/>
    <property type="molecule type" value="Genomic_DNA"/>
</dbReference>
<dbReference type="OrthoDB" id="1680202at2"/>
<feature type="domain" description="Haem-binding uptake Tiki superfamily ChaN" evidence="2">
    <location>
        <begin position="52"/>
        <end position="260"/>
    </location>
</feature>
<feature type="signal peptide" evidence="1">
    <location>
        <begin position="1"/>
        <end position="21"/>
    </location>
</feature>
<dbReference type="InterPro" id="IPR016773">
    <property type="entry name" value="Fe3_uptake_reg_CjrA_prd"/>
</dbReference>
<evidence type="ECO:0000313" key="3">
    <source>
        <dbReference type="EMBL" id="SET56813.1"/>
    </source>
</evidence>
<dbReference type="InterPro" id="IPR007314">
    <property type="entry name" value="Cofac_haem-bd_dom"/>
</dbReference>
<evidence type="ECO:0000259" key="2">
    <source>
        <dbReference type="Pfam" id="PF04187"/>
    </source>
</evidence>
<evidence type="ECO:0000256" key="1">
    <source>
        <dbReference type="SAM" id="SignalP"/>
    </source>
</evidence>
<name>A0A1I0FHD4_9GAMM</name>
<accession>A0A1I0FHD4</accession>
<dbReference type="PIRSF" id="PIRSF020419">
    <property type="entry name" value="Fe_uptake_reg_CjrA_prd"/>
    <property type="match status" value="1"/>
</dbReference>
<organism evidence="3 4">
    <name type="scientific">Marinobacter segnicrescens</name>
    <dbReference type="NCBI Taxonomy" id="430453"/>
    <lineage>
        <taxon>Bacteria</taxon>
        <taxon>Pseudomonadati</taxon>
        <taxon>Pseudomonadota</taxon>
        <taxon>Gammaproteobacteria</taxon>
        <taxon>Pseudomonadales</taxon>
        <taxon>Marinobacteraceae</taxon>
        <taxon>Marinobacter</taxon>
    </lineage>
</organism>
<evidence type="ECO:0000313" key="4">
    <source>
        <dbReference type="Proteomes" id="UP000198762"/>
    </source>
</evidence>
<dbReference type="SUPFAM" id="SSF159501">
    <property type="entry name" value="EreA/ChaN-like"/>
    <property type="match status" value="1"/>
</dbReference>
<keyword evidence="1" id="KW-0732">Signal</keyword>
<dbReference type="STRING" id="430453.SAMN04487962_11292"/>
<dbReference type="CDD" id="cd14727">
    <property type="entry name" value="ChanN-like"/>
    <property type="match status" value="1"/>
</dbReference>
<protein>
    <submittedName>
        <fullName evidence="3">Uncharacterized iron-regulated protein</fullName>
    </submittedName>
</protein>
<keyword evidence="4" id="KW-1185">Reference proteome</keyword>
<proteinExistence type="predicted"/>
<reference evidence="4" key="1">
    <citation type="submission" date="2016-10" db="EMBL/GenBank/DDBJ databases">
        <authorList>
            <person name="Varghese N."/>
            <person name="Submissions S."/>
        </authorList>
    </citation>
    <scope>NUCLEOTIDE SEQUENCE [LARGE SCALE GENOMIC DNA]</scope>
    <source>
        <strain evidence="4">CGMCC 1.6489</strain>
    </source>
</reference>
<dbReference type="Pfam" id="PF04187">
    <property type="entry name" value="Cofac_haem_bdg"/>
    <property type="match status" value="1"/>
</dbReference>
<dbReference type="Proteomes" id="UP000198762">
    <property type="component" value="Unassembled WGS sequence"/>
</dbReference>
<dbReference type="Gene3D" id="3.40.50.11550">
    <property type="match status" value="1"/>
</dbReference>
<sequence>MKITGLITTAFLGLLLQGCTAMPPAEDPGAPVTFYDTTVRDHQQQPVPLSRLVDDLATADVVVIGEFHGHQGAHLLQARLQASLHQRRPGQVLAMEAFNTDVQAAIDRYLGDKLGEDELIEDASAWDNYRGSYRPLMEYARQHRIPVIAANAPSELVRCTGREGAAYVESLPEDRRQALPSEPFPQVPGYRERFFETLGGGHGDHSAENRERLENTYLAQLLRDSTMAAQILKARQDFPDHQVLMITGTFHSEQRQGLVAILEQRAPGLEVRVLTPFMGEGEGQPAVVQGDYWYQLWPLPPRYRDENRERQQMMEQFRNRPTPDCS</sequence>
<gene>
    <name evidence="3" type="ORF">SAMN04487962_11292</name>
</gene>
<feature type="chain" id="PRO_5011726797" evidence="1">
    <location>
        <begin position="22"/>
        <end position="326"/>
    </location>
</feature>
<dbReference type="PROSITE" id="PS51257">
    <property type="entry name" value="PROKAR_LIPOPROTEIN"/>
    <property type="match status" value="1"/>
</dbReference>
<dbReference type="RefSeq" id="WP_091852784.1">
    <property type="nucleotide sequence ID" value="NZ_FOHZ01000012.1"/>
</dbReference>
<dbReference type="AlphaFoldDB" id="A0A1I0FHD4"/>